<dbReference type="PANTHER" id="PTHR47354:SF1">
    <property type="entry name" value="CARNITINE MONOOXYGENASE REDUCTASE SUBUNIT"/>
    <property type="match status" value="1"/>
</dbReference>
<dbReference type="Gene3D" id="3.40.50.80">
    <property type="entry name" value="Nucleotide-binding domain of ferredoxin-NADP reductase (FNR) module"/>
    <property type="match status" value="1"/>
</dbReference>
<keyword evidence="5" id="KW-0479">Metal-binding</keyword>
<dbReference type="PROSITE" id="PS00197">
    <property type="entry name" value="2FE2S_FER_1"/>
    <property type="match status" value="1"/>
</dbReference>
<evidence type="ECO:0000259" key="10">
    <source>
        <dbReference type="PROSITE" id="PS51384"/>
    </source>
</evidence>
<dbReference type="PROSITE" id="PS51384">
    <property type="entry name" value="FAD_FR"/>
    <property type="match status" value="1"/>
</dbReference>
<keyword evidence="3" id="KW-0288">FMN</keyword>
<accession>A0A9W6KCA0</accession>
<dbReference type="GO" id="GO:0046872">
    <property type="term" value="F:metal ion binding"/>
    <property type="evidence" value="ECO:0007669"/>
    <property type="project" value="UniProtKB-KW"/>
</dbReference>
<comment type="caution">
    <text evidence="11">The sequence shown here is derived from an EMBL/GenBank/DDBJ whole genome shotgun (WGS) entry which is preliminary data.</text>
</comment>
<dbReference type="SUPFAM" id="SSF63380">
    <property type="entry name" value="Riboflavin synthase domain-like"/>
    <property type="match status" value="1"/>
</dbReference>
<reference evidence="11" key="1">
    <citation type="journal article" date="2014" name="Int. J. Syst. Evol. Microbiol.">
        <title>Complete genome sequence of Corynebacterium casei LMG S-19264T (=DSM 44701T), isolated from a smear-ripened cheese.</title>
        <authorList>
            <consortium name="US DOE Joint Genome Institute (JGI-PGF)"/>
            <person name="Walter F."/>
            <person name="Albersmeier A."/>
            <person name="Kalinowski J."/>
            <person name="Ruckert C."/>
        </authorList>
    </citation>
    <scope>NUCLEOTIDE SEQUENCE</scope>
    <source>
        <strain evidence="11">VKM B-2935</strain>
    </source>
</reference>
<evidence type="ECO:0000256" key="3">
    <source>
        <dbReference type="ARBA" id="ARBA00022643"/>
    </source>
</evidence>
<name>A0A9W6KCA0_9PSED</name>
<dbReference type="InterPro" id="IPR017927">
    <property type="entry name" value="FAD-bd_FR_type"/>
</dbReference>
<evidence type="ECO:0000256" key="6">
    <source>
        <dbReference type="ARBA" id="ARBA00023002"/>
    </source>
</evidence>
<dbReference type="SUPFAM" id="SSF52343">
    <property type="entry name" value="Ferredoxin reductase-like, C-terminal NADP-linked domain"/>
    <property type="match status" value="1"/>
</dbReference>
<keyword evidence="12" id="KW-1185">Reference proteome</keyword>
<dbReference type="InterPro" id="IPR036010">
    <property type="entry name" value="2Fe-2S_ferredoxin-like_sf"/>
</dbReference>
<dbReference type="RefSeq" id="WP_271198506.1">
    <property type="nucleotide sequence ID" value="NZ_BSFN01000039.1"/>
</dbReference>
<evidence type="ECO:0000256" key="2">
    <source>
        <dbReference type="ARBA" id="ARBA00022630"/>
    </source>
</evidence>
<dbReference type="CDD" id="cd00207">
    <property type="entry name" value="fer2"/>
    <property type="match status" value="1"/>
</dbReference>
<feature type="domain" description="2Fe-2S ferredoxin-type" evidence="9">
    <location>
        <begin position="229"/>
        <end position="314"/>
    </location>
</feature>
<dbReference type="SUPFAM" id="SSF54292">
    <property type="entry name" value="2Fe-2S ferredoxin-like"/>
    <property type="match status" value="1"/>
</dbReference>
<dbReference type="PROSITE" id="PS51085">
    <property type="entry name" value="2FE2S_FER_2"/>
    <property type="match status" value="1"/>
</dbReference>
<dbReference type="PRINTS" id="PR00409">
    <property type="entry name" value="PHDIOXRDTASE"/>
</dbReference>
<dbReference type="AlphaFoldDB" id="A0A9W6KCA0"/>
<keyword evidence="2" id="KW-0285">Flavoprotein</keyword>
<dbReference type="InterPro" id="IPR012675">
    <property type="entry name" value="Beta-grasp_dom_sf"/>
</dbReference>
<proteinExistence type="predicted"/>
<dbReference type="InterPro" id="IPR039261">
    <property type="entry name" value="FNR_nucleotide-bd"/>
</dbReference>
<dbReference type="InterPro" id="IPR006058">
    <property type="entry name" value="2Fe2S_fd_BS"/>
</dbReference>
<dbReference type="Gene3D" id="3.10.20.30">
    <property type="match status" value="1"/>
</dbReference>
<evidence type="ECO:0000256" key="8">
    <source>
        <dbReference type="ARBA" id="ARBA00023014"/>
    </source>
</evidence>
<keyword evidence="4" id="KW-0001">2Fe-2S</keyword>
<keyword evidence="6" id="KW-0560">Oxidoreductase</keyword>
<dbReference type="InterPro" id="IPR017938">
    <property type="entry name" value="Riboflavin_synthase-like_b-brl"/>
</dbReference>
<sequence>MSWVEMKARGLRQEAEGILAVELCMADASPLPFRWEPGAHVDVQTGSGVVRQYSLTNLADEGCVRLAIKHADDSRGGSRWLHQQLRVGDRLRVSAPRNLFPLQPGNGPVLLVAAGIGVTPLLAMYRQCRAQQRPVQLLYFSRSAAHGAFVEQLRDDPAVRLISGLCAADVGAYLDQHLPAWQPDSQLYTCGPDGFMSSVQQLAGERGWPSSALFQEHFQASIVSDSPATELVLARSGKSVTVQAGETLVAAAERAGVSIPTSCGMGMCGACMTGVVSGEVEHRDQYLSDAERASGQWIMPCVSGCAGGRLELNA</sequence>
<evidence type="ECO:0000313" key="11">
    <source>
        <dbReference type="EMBL" id="GLK92211.1"/>
    </source>
</evidence>
<dbReference type="CDD" id="cd06185">
    <property type="entry name" value="PDR_like"/>
    <property type="match status" value="1"/>
</dbReference>
<feature type="domain" description="FAD-binding FR-type" evidence="10">
    <location>
        <begin position="1"/>
        <end position="103"/>
    </location>
</feature>
<dbReference type="InterPro" id="IPR001041">
    <property type="entry name" value="2Fe-2S_ferredoxin-type"/>
</dbReference>
<comment type="cofactor">
    <cofactor evidence="1">
        <name>FMN</name>
        <dbReference type="ChEBI" id="CHEBI:58210"/>
    </cofactor>
</comment>
<dbReference type="Proteomes" id="UP001143328">
    <property type="component" value="Unassembled WGS sequence"/>
</dbReference>
<evidence type="ECO:0000256" key="5">
    <source>
        <dbReference type="ARBA" id="ARBA00022723"/>
    </source>
</evidence>
<dbReference type="Gene3D" id="2.40.30.10">
    <property type="entry name" value="Translation factors"/>
    <property type="match status" value="1"/>
</dbReference>
<evidence type="ECO:0000313" key="12">
    <source>
        <dbReference type="Proteomes" id="UP001143328"/>
    </source>
</evidence>
<dbReference type="GO" id="GO:0016491">
    <property type="term" value="F:oxidoreductase activity"/>
    <property type="evidence" value="ECO:0007669"/>
    <property type="project" value="UniProtKB-KW"/>
</dbReference>
<evidence type="ECO:0000256" key="1">
    <source>
        <dbReference type="ARBA" id="ARBA00001917"/>
    </source>
</evidence>
<gene>
    <name evidence="11" type="primary">vanB_3</name>
    <name evidence="11" type="ORF">GCM10017655_52760</name>
</gene>
<dbReference type="Pfam" id="PF00111">
    <property type="entry name" value="Fer2"/>
    <property type="match status" value="1"/>
</dbReference>
<reference evidence="11" key="2">
    <citation type="submission" date="2023-01" db="EMBL/GenBank/DDBJ databases">
        <authorList>
            <person name="Sun Q."/>
            <person name="Evtushenko L."/>
        </authorList>
    </citation>
    <scope>NUCLEOTIDE SEQUENCE</scope>
    <source>
        <strain evidence="11">VKM B-2935</strain>
    </source>
</reference>
<evidence type="ECO:0000256" key="7">
    <source>
        <dbReference type="ARBA" id="ARBA00023004"/>
    </source>
</evidence>
<evidence type="ECO:0000256" key="4">
    <source>
        <dbReference type="ARBA" id="ARBA00022714"/>
    </source>
</evidence>
<dbReference type="InterPro" id="IPR050415">
    <property type="entry name" value="MRET"/>
</dbReference>
<dbReference type="InterPro" id="IPR054582">
    <property type="entry name" value="DmmA-like_N"/>
</dbReference>
<dbReference type="GO" id="GO:0051537">
    <property type="term" value="F:2 iron, 2 sulfur cluster binding"/>
    <property type="evidence" value="ECO:0007669"/>
    <property type="project" value="UniProtKB-KW"/>
</dbReference>
<dbReference type="PANTHER" id="PTHR47354">
    <property type="entry name" value="NADH OXIDOREDUCTASE HCR"/>
    <property type="match status" value="1"/>
</dbReference>
<evidence type="ECO:0000259" key="9">
    <source>
        <dbReference type="PROSITE" id="PS51085"/>
    </source>
</evidence>
<keyword evidence="7" id="KW-0408">Iron</keyword>
<protein>
    <submittedName>
        <fullName evidence="11">Vanillate O-demethylase</fullName>
    </submittedName>
</protein>
<organism evidence="11 12">
    <name type="scientific">Pseudomonas turukhanskensis</name>
    <dbReference type="NCBI Taxonomy" id="1806536"/>
    <lineage>
        <taxon>Bacteria</taxon>
        <taxon>Pseudomonadati</taxon>
        <taxon>Pseudomonadota</taxon>
        <taxon>Gammaproteobacteria</taxon>
        <taxon>Pseudomonadales</taxon>
        <taxon>Pseudomonadaceae</taxon>
        <taxon>Pseudomonas</taxon>
    </lineage>
</organism>
<dbReference type="Pfam" id="PF22290">
    <property type="entry name" value="DmmA-like_N"/>
    <property type="match status" value="1"/>
</dbReference>
<dbReference type="EMBL" id="BSFN01000039">
    <property type="protein sequence ID" value="GLK92211.1"/>
    <property type="molecule type" value="Genomic_DNA"/>
</dbReference>
<keyword evidence="8" id="KW-0411">Iron-sulfur</keyword>